<dbReference type="SMART" id="SM00267">
    <property type="entry name" value="GGDEF"/>
    <property type="match status" value="1"/>
</dbReference>
<feature type="transmembrane region" description="Helical" evidence="7">
    <location>
        <begin position="111"/>
        <end position="140"/>
    </location>
</feature>
<dbReference type="PROSITE" id="PS50887">
    <property type="entry name" value="GGDEF"/>
    <property type="match status" value="1"/>
</dbReference>
<keyword evidence="5 7" id="KW-0472">Membrane</keyword>
<evidence type="ECO:0000256" key="7">
    <source>
        <dbReference type="SAM" id="Phobius"/>
    </source>
</evidence>
<gene>
    <name evidence="11" type="ORF">ACFPP9_03705</name>
</gene>
<comment type="subcellular location">
    <subcellularLocation>
        <location evidence="1">Cell membrane</location>
        <topology evidence="1">Multi-pass membrane protein</topology>
    </subcellularLocation>
</comment>
<evidence type="ECO:0000256" key="4">
    <source>
        <dbReference type="ARBA" id="ARBA00022989"/>
    </source>
</evidence>
<evidence type="ECO:0000259" key="10">
    <source>
        <dbReference type="PROSITE" id="PS50887"/>
    </source>
</evidence>
<feature type="domain" description="PAS" evidence="8">
    <location>
        <begin position="302"/>
        <end position="374"/>
    </location>
</feature>
<dbReference type="Pfam" id="PF05231">
    <property type="entry name" value="MASE1"/>
    <property type="match status" value="1"/>
</dbReference>
<dbReference type="Proteomes" id="UP001596150">
    <property type="component" value="Unassembled WGS sequence"/>
</dbReference>
<dbReference type="Pfam" id="PF00990">
    <property type="entry name" value="GGDEF"/>
    <property type="match status" value="1"/>
</dbReference>
<dbReference type="InterPro" id="IPR000700">
    <property type="entry name" value="PAS-assoc_C"/>
</dbReference>
<evidence type="ECO:0000256" key="2">
    <source>
        <dbReference type="ARBA" id="ARBA00022475"/>
    </source>
</evidence>
<dbReference type="PANTHER" id="PTHR44757">
    <property type="entry name" value="DIGUANYLATE CYCLASE DGCP"/>
    <property type="match status" value="1"/>
</dbReference>
<evidence type="ECO:0000256" key="3">
    <source>
        <dbReference type="ARBA" id="ARBA00022692"/>
    </source>
</evidence>
<dbReference type="EC" id="2.7.7.65" evidence="11"/>
<keyword evidence="12" id="KW-1185">Reference proteome</keyword>
<dbReference type="NCBIfam" id="TIGR00254">
    <property type="entry name" value="GGDEF"/>
    <property type="match status" value="1"/>
</dbReference>
<feature type="transmembrane region" description="Helical" evidence="7">
    <location>
        <begin position="273"/>
        <end position="292"/>
    </location>
</feature>
<dbReference type="InterPro" id="IPR013655">
    <property type="entry name" value="PAS_fold_3"/>
</dbReference>
<evidence type="ECO:0000256" key="5">
    <source>
        <dbReference type="ARBA" id="ARBA00023136"/>
    </source>
</evidence>
<feature type="domain" description="GGDEF" evidence="10">
    <location>
        <begin position="459"/>
        <end position="590"/>
    </location>
</feature>
<dbReference type="CDD" id="cd00130">
    <property type="entry name" value="PAS"/>
    <property type="match status" value="1"/>
</dbReference>
<dbReference type="InterPro" id="IPR001610">
    <property type="entry name" value="PAC"/>
</dbReference>
<evidence type="ECO:0000256" key="6">
    <source>
        <dbReference type="SAM" id="MobiDB-lite"/>
    </source>
</evidence>
<dbReference type="EMBL" id="JBHSML010000002">
    <property type="protein sequence ID" value="MFC5514866.1"/>
    <property type="molecule type" value="Genomic_DNA"/>
</dbReference>
<dbReference type="Gene3D" id="3.30.450.20">
    <property type="entry name" value="PAS domain"/>
    <property type="match status" value="1"/>
</dbReference>
<sequence length="618" mass="67329">MQRLLLPVTSFLSGALVYGIAGVLGLWLMHVAGNVPTFWPANGLMVVLILTLGINQIGFALAGATFGGLVVQWFLQSGPMGLALTASDLTEVAIVVLAAERLRLTRSGLETVSSIVALVGILSIATALSALGAAATLAWFRDIDYAESLLTLWRLNAVSALIILAPYFALVRPGWTKQLRAAFHDRGKQRIPEYLAIVGVLISSVLIMRDVNVSMISFFTVPLLSCAIRYGPPATAVTGSILSLVIILLLVAGEWPSASSTLSLGSQLQRIELALSFNTIPPLFVAAAVAGLQRAARELKQSQQRLRYALAGSGEGVWDWCIANNQTYFSDSWYAILGYQRHELEETVATWDLLRHPDDTAENRRRIQDHLEGRTPRYSVEQRFRHKNGHWIWVLDRGSVVEFDADGRPYRAVGTLQDISRRRARQDELDRRAHHDPLTGLANRAALSDSFEKWSAEGRSFCFLLIDLDDFKPINDRFGHQFGDHALLAIADRIRACLGKDDVAARIGGDEFALLIQAPDADAEIAAKRLIERISEPIGFAESVVTTGASIGIARVTDGAPDFESTYRLTDIALYDAKAAGGSTYRKADATTYTDRGRPQIQAPASALPALTGEGPAD</sequence>
<feature type="transmembrane region" description="Helical" evidence="7">
    <location>
        <begin position="236"/>
        <end position="253"/>
    </location>
</feature>
<reference evidence="12" key="1">
    <citation type="journal article" date="2019" name="Int. J. Syst. Evol. Microbiol.">
        <title>The Global Catalogue of Microorganisms (GCM) 10K type strain sequencing project: providing services to taxonomists for standard genome sequencing and annotation.</title>
        <authorList>
            <consortium name="The Broad Institute Genomics Platform"/>
            <consortium name="The Broad Institute Genome Sequencing Center for Infectious Disease"/>
            <person name="Wu L."/>
            <person name="Ma J."/>
        </authorList>
    </citation>
    <scope>NUCLEOTIDE SEQUENCE [LARGE SCALE GENOMIC DNA]</scope>
    <source>
        <strain evidence="12">KACC 12633</strain>
    </source>
</reference>
<dbReference type="PANTHER" id="PTHR44757:SF2">
    <property type="entry name" value="BIOFILM ARCHITECTURE MAINTENANCE PROTEIN MBAA"/>
    <property type="match status" value="1"/>
</dbReference>
<dbReference type="NCBIfam" id="TIGR00229">
    <property type="entry name" value="sensory_box"/>
    <property type="match status" value="1"/>
</dbReference>
<feature type="transmembrane region" description="Helical" evidence="7">
    <location>
        <begin position="191"/>
        <end position="208"/>
    </location>
</feature>
<dbReference type="InterPro" id="IPR035965">
    <property type="entry name" value="PAS-like_dom_sf"/>
</dbReference>
<dbReference type="SMART" id="SM00091">
    <property type="entry name" value="PAS"/>
    <property type="match status" value="1"/>
</dbReference>
<organism evidence="11 12">
    <name type="scientific">Kaistia terrae</name>
    <dbReference type="NCBI Taxonomy" id="537017"/>
    <lineage>
        <taxon>Bacteria</taxon>
        <taxon>Pseudomonadati</taxon>
        <taxon>Pseudomonadota</taxon>
        <taxon>Alphaproteobacteria</taxon>
        <taxon>Hyphomicrobiales</taxon>
        <taxon>Kaistiaceae</taxon>
        <taxon>Kaistia</taxon>
    </lineage>
</organism>
<dbReference type="SMART" id="SM00086">
    <property type="entry name" value="PAC"/>
    <property type="match status" value="1"/>
</dbReference>
<dbReference type="Pfam" id="PF08447">
    <property type="entry name" value="PAS_3"/>
    <property type="match status" value="1"/>
</dbReference>
<dbReference type="InterPro" id="IPR052155">
    <property type="entry name" value="Biofilm_reg_signaling"/>
</dbReference>
<feature type="transmembrane region" description="Helical" evidence="7">
    <location>
        <begin position="44"/>
        <end position="74"/>
    </location>
</feature>
<dbReference type="InterPro" id="IPR029787">
    <property type="entry name" value="Nucleotide_cyclase"/>
</dbReference>
<dbReference type="InterPro" id="IPR043128">
    <property type="entry name" value="Rev_trsase/Diguanyl_cyclase"/>
</dbReference>
<dbReference type="PROSITE" id="PS50112">
    <property type="entry name" value="PAS"/>
    <property type="match status" value="1"/>
</dbReference>
<feature type="domain" description="PAC" evidence="9">
    <location>
        <begin position="378"/>
        <end position="431"/>
    </location>
</feature>
<dbReference type="GO" id="GO:0052621">
    <property type="term" value="F:diguanylate cyclase activity"/>
    <property type="evidence" value="ECO:0007669"/>
    <property type="project" value="UniProtKB-EC"/>
</dbReference>
<dbReference type="PROSITE" id="PS50113">
    <property type="entry name" value="PAC"/>
    <property type="match status" value="1"/>
</dbReference>
<evidence type="ECO:0000259" key="8">
    <source>
        <dbReference type="PROSITE" id="PS50112"/>
    </source>
</evidence>
<dbReference type="InterPro" id="IPR007895">
    <property type="entry name" value="MASE1"/>
</dbReference>
<feature type="transmembrane region" description="Helical" evidence="7">
    <location>
        <begin position="12"/>
        <end position="32"/>
    </location>
</feature>
<evidence type="ECO:0000256" key="1">
    <source>
        <dbReference type="ARBA" id="ARBA00004651"/>
    </source>
</evidence>
<keyword evidence="11" id="KW-0548">Nucleotidyltransferase</keyword>
<feature type="region of interest" description="Disordered" evidence="6">
    <location>
        <begin position="591"/>
        <end position="618"/>
    </location>
</feature>
<dbReference type="SUPFAM" id="SSF55785">
    <property type="entry name" value="PYP-like sensor domain (PAS domain)"/>
    <property type="match status" value="1"/>
</dbReference>
<dbReference type="SUPFAM" id="SSF55073">
    <property type="entry name" value="Nucleotide cyclase"/>
    <property type="match status" value="1"/>
</dbReference>
<dbReference type="RefSeq" id="WP_266342886.1">
    <property type="nucleotide sequence ID" value="NZ_JAPKNH010000002.1"/>
</dbReference>
<keyword evidence="11" id="KW-0808">Transferase</keyword>
<dbReference type="CDD" id="cd01949">
    <property type="entry name" value="GGDEF"/>
    <property type="match status" value="1"/>
</dbReference>
<evidence type="ECO:0000313" key="11">
    <source>
        <dbReference type="EMBL" id="MFC5514866.1"/>
    </source>
</evidence>
<accession>A0ABW0PQD3</accession>
<dbReference type="InterPro" id="IPR000160">
    <property type="entry name" value="GGDEF_dom"/>
</dbReference>
<dbReference type="InterPro" id="IPR000014">
    <property type="entry name" value="PAS"/>
</dbReference>
<dbReference type="Gene3D" id="3.30.70.270">
    <property type="match status" value="1"/>
</dbReference>
<comment type="caution">
    <text evidence="11">The sequence shown here is derived from an EMBL/GenBank/DDBJ whole genome shotgun (WGS) entry which is preliminary data.</text>
</comment>
<keyword evidence="2" id="KW-1003">Cell membrane</keyword>
<protein>
    <submittedName>
        <fullName evidence="11">Diguanylate cyclase domain-containing protein</fullName>
        <ecNumber evidence="11">2.7.7.65</ecNumber>
    </submittedName>
</protein>
<evidence type="ECO:0000259" key="9">
    <source>
        <dbReference type="PROSITE" id="PS50113"/>
    </source>
</evidence>
<name>A0ABW0PQD3_9HYPH</name>
<proteinExistence type="predicted"/>
<feature type="transmembrane region" description="Helical" evidence="7">
    <location>
        <begin position="152"/>
        <end position="170"/>
    </location>
</feature>
<keyword evidence="4 7" id="KW-1133">Transmembrane helix</keyword>
<evidence type="ECO:0000313" key="12">
    <source>
        <dbReference type="Proteomes" id="UP001596150"/>
    </source>
</evidence>
<keyword evidence="3 7" id="KW-0812">Transmembrane</keyword>